<name>A0A285CKG9_9BACI</name>
<dbReference type="AlphaFoldDB" id="A0A285CKG9"/>
<dbReference type="Pfam" id="PF13302">
    <property type="entry name" value="Acetyltransf_3"/>
    <property type="match status" value="1"/>
</dbReference>
<keyword evidence="2" id="KW-0808">Transferase</keyword>
<dbReference type="InterPro" id="IPR051908">
    <property type="entry name" value="Ribosomal_N-acetyltransferase"/>
</dbReference>
<sequence length="188" mass="21732">MKQTLIAFPETIETARLYIRSCLPGDGEMVRNAIAASINEMKPWLPFAKEIPTIEEAEDSVRRSYAEFIKKEDIRLHIFRKDDDEFIGSTGFHRINWDIPKVEIGYWLDTRHTKKGYMTEAVNGLVSFAFQEWDVKRIEIRCDPRNINSKTVAERAGFTLEGILRRDSLSADGNEVRDTCVFAKIKDK</sequence>
<dbReference type="RefSeq" id="WP_097157468.1">
    <property type="nucleotide sequence ID" value="NZ_JBEPMQ010000001.1"/>
</dbReference>
<evidence type="ECO:0000259" key="1">
    <source>
        <dbReference type="PROSITE" id="PS51186"/>
    </source>
</evidence>
<dbReference type="PROSITE" id="PS51186">
    <property type="entry name" value="GNAT"/>
    <property type="match status" value="1"/>
</dbReference>
<dbReference type="Proteomes" id="UP000219546">
    <property type="component" value="Unassembled WGS sequence"/>
</dbReference>
<proteinExistence type="predicted"/>
<dbReference type="EMBL" id="OAOP01000002">
    <property type="protein sequence ID" value="SNX68067.1"/>
    <property type="molecule type" value="Genomic_DNA"/>
</dbReference>
<accession>A0A285CKG9</accession>
<dbReference type="PANTHER" id="PTHR43441">
    <property type="entry name" value="RIBOSOMAL-PROTEIN-SERINE ACETYLTRANSFERASE"/>
    <property type="match status" value="1"/>
</dbReference>
<dbReference type="SUPFAM" id="SSF55729">
    <property type="entry name" value="Acyl-CoA N-acyltransferases (Nat)"/>
    <property type="match status" value="1"/>
</dbReference>
<dbReference type="GO" id="GO:0008999">
    <property type="term" value="F:protein-N-terminal-alanine acetyltransferase activity"/>
    <property type="evidence" value="ECO:0007669"/>
    <property type="project" value="TreeGrafter"/>
</dbReference>
<gene>
    <name evidence="2" type="ORF">SAMN05877753_102275</name>
</gene>
<evidence type="ECO:0000313" key="2">
    <source>
        <dbReference type="EMBL" id="SNX68067.1"/>
    </source>
</evidence>
<dbReference type="Gene3D" id="3.40.630.30">
    <property type="match status" value="1"/>
</dbReference>
<feature type="domain" description="N-acetyltransferase" evidence="1">
    <location>
        <begin position="28"/>
        <end position="187"/>
    </location>
</feature>
<dbReference type="PANTHER" id="PTHR43441:SF3">
    <property type="entry name" value="ACETYLTRANSFERASE"/>
    <property type="match status" value="1"/>
</dbReference>
<dbReference type="GO" id="GO:1990189">
    <property type="term" value="F:protein N-terminal-serine acetyltransferase activity"/>
    <property type="evidence" value="ECO:0007669"/>
    <property type="project" value="TreeGrafter"/>
</dbReference>
<keyword evidence="3" id="KW-1185">Reference proteome</keyword>
<dbReference type="OrthoDB" id="9799321at2"/>
<protein>
    <submittedName>
        <fullName evidence="2">RimJ/RimL family protein N-acetyltransferase</fullName>
    </submittedName>
</protein>
<dbReference type="GO" id="GO:0005737">
    <property type="term" value="C:cytoplasm"/>
    <property type="evidence" value="ECO:0007669"/>
    <property type="project" value="TreeGrafter"/>
</dbReference>
<organism evidence="2 3">
    <name type="scientific">Bacillus oleivorans</name>
    <dbReference type="NCBI Taxonomy" id="1448271"/>
    <lineage>
        <taxon>Bacteria</taxon>
        <taxon>Bacillati</taxon>
        <taxon>Bacillota</taxon>
        <taxon>Bacilli</taxon>
        <taxon>Bacillales</taxon>
        <taxon>Bacillaceae</taxon>
        <taxon>Bacillus</taxon>
    </lineage>
</organism>
<dbReference type="InterPro" id="IPR000182">
    <property type="entry name" value="GNAT_dom"/>
</dbReference>
<dbReference type="InterPro" id="IPR016181">
    <property type="entry name" value="Acyl_CoA_acyltransferase"/>
</dbReference>
<evidence type="ECO:0000313" key="3">
    <source>
        <dbReference type="Proteomes" id="UP000219546"/>
    </source>
</evidence>
<reference evidence="2 3" key="1">
    <citation type="submission" date="2017-08" db="EMBL/GenBank/DDBJ databases">
        <authorList>
            <person name="de Groot N.N."/>
        </authorList>
    </citation>
    <scope>NUCLEOTIDE SEQUENCE [LARGE SCALE GENOMIC DNA]</scope>
    <source>
        <strain evidence="2 3">JC228</strain>
    </source>
</reference>